<proteinExistence type="predicted"/>
<protein>
    <submittedName>
        <fullName evidence="2">Uncharacterized protein</fullName>
    </submittedName>
</protein>
<feature type="transmembrane region" description="Helical" evidence="1">
    <location>
        <begin position="28"/>
        <end position="46"/>
    </location>
</feature>
<name>A0A6L3YZT5_BRUAN</name>
<keyword evidence="1" id="KW-0812">Transmembrane</keyword>
<sequence>MICKSKNTKAQDDTTAVPIKPSKIRMTIIMIVFVYPIVTLLLYMLSPLADNWALWHRTLVLTPVTVGLIVFVVSPLIAKHFDWFLRPRSEL</sequence>
<evidence type="ECO:0000313" key="3">
    <source>
        <dbReference type="Proteomes" id="UP000481876"/>
    </source>
</evidence>
<evidence type="ECO:0000256" key="1">
    <source>
        <dbReference type="SAM" id="Phobius"/>
    </source>
</evidence>
<keyword evidence="1" id="KW-0472">Membrane</keyword>
<comment type="caution">
    <text evidence="2">The sequence shown here is derived from an EMBL/GenBank/DDBJ whole genome shotgun (WGS) entry which is preliminary data.</text>
</comment>
<evidence type="ECO:0000313" key="2">
    <source>
        <dbReference type="EMBL" id="KAB2757405.1"/>
    </source>
</evidence>
<dbReference type="Proteomes" id="UP000481876">
    <property type="component" value="Unassembled WGS sequence"/>
</dbReference>
<accession>A0A6L3YZT5</accession>
<feature type="transmembrane region" description="Helical" evidence="1">
    <location>
        <begin position="58"/>
        <end position="78"/>
    </location>
</feature>
<organism evidence="2 3">
    <name type="scientific">Brucella anthropi</name>
    <name type="common">Ochrobactrum anthropi</name>
    <dbReference type="NCBI Taxonomy" id="529"/>
    <lineage>
        <taxon>Bacteria</taxon>
        <taxon>Pseudomonadati</taxon>
        <taxon>Pseudomonadota</taxon>
        <taxon>Alphaproteobacteria</taxon>
        <taxon>Hyphomicrobiales</taxon>
        <taxon>Brucellaceae</taxon>
        <taxon>Brucella/Ochrobactrum group</taxon>
        <taxon>Brucella</taxon>
    </lineage>
</organism>
<gene>
    <name evidence="2" type="ORF">F9L04_25045</name>
</gene>
<reference evidence="2 3" key="1">
    <citation type="submission" date="2019-09" db="EMBL/GenBank/DDBJ databases">
        <title>Taxonomic organization of the family Brucellaceae based on a phylogenomic approach.</title>
        <authorList>
            <person name="Leclercq S."/>
            <person name="Cloeckaert A."/>
            <person name="Zygmunt M.S."/>
        </authorList>
    </citation>
    <scope>NUCLEOTIDE SEQUENCE [LARGE SCALE GENOMIC DNA]</scope>
    <source>
        <strain evidence="2 3">LMG 3313</strain>
    </source>
</reference>
<dbReference type="AlphaFoldDB" id="A0A6L3YZT5"/>
<keyword evidence="1" id="KW-1133">Transmembrane helix</keyword>
<dbReference type="EMBL" id="WBWS01000048">
    <property type="protein sequence ID" value="KAB2757405.1"/>
    <property type="molecule type" value="Genomic_DNA"/>
</dbReference>